<comment type="caution">
    <text evidence="1">The sequence shown here is derived from an EMBL/GenBank/DDBJ whole genome shotgun (WGS) entry which is preliminary data.</text>
</comment>
<gene>
    <name evidence="1" type="ORF">BCF44_1553</name>
</gene>
<evidence type="ECO:0000313" key="1">
    <source>
        <dbReference type="EMBL" id="REH17399.1"/>
    </source>
</evidence>
<dbReference type="Proteomes" id="UP000256269">
    <property type="component" value="Unassembled WGS sequence"/>
</dbReference>
<dbReference type="AlphaFoldDB" id="A0A3E0G5Z1"/>
<accession>A0A3E0G5Z1</accession>
<evidence type="ECO:0000313" key="2">
    <source>
        <dbReference type="Proteomes" id="UP000256269"/>
    </source>
</evidence>
<name>A0A3E0G5Z1_9PSEU</name>
<proteinExistence type="predicted"/>
<dbReference type="EMBL" id="QUNO01000055">
    <property type="protein sequence ID" value="REH17399.1"/>
    <property type="molecule type" value="Genomic_DNA"/>
</dbReference>
<keyword evidence="2" id="KW-1185">Reference proteome</keyword>
<organism evidence="1 2">
    <name type="scientific">Kutzneria buriramensis</name>
    <dbReference type="NCBI Taxonomy" id="1045776"/>
    <lineage>
        <taxon>Bacteria</taxon>
        <taxon>Bacillati</taxon>
        <taxon>Actinomycetota</taxon>
        <taxon>Actinomycetes</taxon>
        <taxon>Pseudonocardiales</taxon>
        <taxon>Pseudonocardiaceae</taxon>
        <taxon>Kutzneria</taxon>
    </lineage>
</organism>
<protein>
    <submittedName>
        <fullName evidence="1">Uncharacterized protein</fullName>
    </submittedName>
</protein>
<sequence>MLQVSGSILFCGLTSVTLLIMDRAGILDGQSRAAEALIKIIRTRIPAMEWLIATDVPCYVYGSLGYKFRNSEDYIKMTHCAERLGMQLKVIPPQWRWVGVGTELADPGATRFKSDFEDYRIQGVYHGVQVSLWGAAREGTAKNTTVPKLKSRQARQARRARLRDPAVTAQLQALTVMIGLLSADLPPVCWRIDPPENHEPQLDVKIDTFRRRSQARAELIQWAEFLGTPIHYEPSDVYHNLHTSGYNSAQVTTHVDGVSITITATLRRPLSDMRPWQALRRRFTRTAGSKPTTTR</sequence>
<reference evidence="1 2" key="1">
    <citation type="submission" date="2018-08" db="EMBL/GenBank/DDBJ databases">
        <title>Genomic Encyclopedia of Archaeal and Bacterial Type Strains, Phase II (KMG-II): from individual species to whole genera.</title>
        <authorList>
            <person name="Goeker M."/>
        </authorList>
    </citation>
    <scope>NUCLEOTIDE SEQUENCE [LARGE SCALE GENOMIC DNA]</scope>
    <source>
        <strain evidence="1 2">DSM 45791</strain>
    </source>
</reference>